<evidence type="ECO:0000256" key="1">
    <source>
        <dbReference type="SAM" id="MobiDB-lite"/>
    </source>
</evidence>
<sequence length="174" mass="18927">MKRSFALNTKPHVAEVGDVELLFKPEVMGDEFLDAYGRLAETRQQVGADGDDLSGEDPKVLRKITQKLRVFLAALMLPESARVFARWEVHADGDVVAAYGDPEEAEDAAREIEGARVVDCSMRLPDRILVDLMQWTVELYGSGGSDRPPTSSGGSVPASLRAGTPGRARSRSKV</sequence>
<accession>A0A918PW93</accession>
<evidence type="ECO:0000313" key="3">
    <source>
        <dbReference type="Proteomes" id="UP000630936"/>
    </source>
</evidence>
<keyword evidence="3" id="KW-1185">Reference proteome</keyword>
<dbReference type="Proteomes" id="UP000630936">
    <property type="component" value="Unassembled WGS sequence"/>
</dbReference>
<dbReference type="EMBL" id="BMWG01000003">
    <property type="protein sequence ID" value="GGZ23234.1"/>
    <property type="molecule type" value="Genomic_DNA"/>
</dbReference>
<evidence type="ECO:0000313" key="2">
    <source>
        <dbReference type="EMBL" id="GGZ23234.1"/>
    </source>
</evidence>
<proteinExistence type="predicted"/>
<reference evidence="2" key="2">
    <citation type="submission" date="2020-09" db="EMBL/GenBank/DDBJ databases">
        <authorList>
            <person name="Sun Q."/>
            <person name="Ohkuma M."/>
        </authorList>
    </citation>
    <scope>NUCLEOTIDE SEQUENCE</scope>
    <source>
        <strain evidence="2">JCM 4988</strain>
    </source>
</reference>
<comment type="caution">
    <text evidence="2">The sequence shown here is derived from an EMBL/GenBank/DDBJ whole genome shotgun (WGS) entry which is preliminary data.</text>
</comment>
<name>A0A918PW93_9ACTN</name>
<gene>
    <name evidence="2" type="ORF">GCM10010387_15430</name>
</gene>
<protein>
    <submittedName>
        <fullName evidence="2">Uncharacterized protein</fullName>
    </submittedName>
</protein>
<dbReference type="AlphaFoldDB" id="A0A918PW93"/>
<feature type="region of interest" description="Disordered" evidence="1">
    <location>
        <begin position="141"/>
        <end position="174"/>
    </location>
</feature>
<organism evidence="2 3">
    <name type="scientific">Streptomyces inusitatus</name>
    <dbReference type="NCBI Taxonomy" id="68221"/>
    <lineage>
        <taxon>Bacteria</taxon>
        <taxon>Bacillati</taxon>
        <taxon>Actinomycetota</taxon>
        <taxon>Actinomycetes</taxon>
        <taxon>Kitasatosporales</taxon>
        <taxon>Streptomycetaceae</taxon>
        <taxon>Streptomyces</taxon>
    </lineage>
</organism>
<dbReference type="RefSeq" id="WP_190122168.1">
    <property type="nucleotide sequence ID" value="NZ_BMWG01000003.1"/>
</dbReference>
<reference evidence="2" key="1">
    <citation type="journal article" date="2014" name="Int. J. Syst. Evol. Microbiol.">
        <title>Complete genome sequence of Corynebacterium casei LMG S-19264T (=DSM 44701T), isolated from a smear-ripened cheese.</title>
        <authorList>
            <consortium name="US DOE Joint Genome Institute (JGI-PGF)"/>
            <person name="Walter F."/>
            <person name="Albersmeier A."/>
            <person name="Kalinowski J."/>
            <person name="Ruckert C."/>
        </authorList>
    </citation>
    <scope>NUCLEOTIDE SEQUENCE</scope>
    <source>
        <strain evidence="2">JCM 4988</strain>
    </source>
</reference>